<feature type="region of interest" description="Disordered" evidence="1">
    <location>
        <begin position="1"/>
        <end position="103"/>
    </location>
</feature>
<sequence>AQVSPAVRRGADPPPPPETRLISLRPLPRAHATGEAKRLAARAAAAGAGPVAARAPGEARGPQGRARRGRGAKTLAVPPRGLPERRNIPKRFELKRQIHKAFH</sequence>
<evidence type="ECO:0000256" key="1">
    <source>
        <dbReference type="SAM" id="MobiDB-lite"/>
    </source>
</evidence>
<feature type="non-terminal residue" evidence="2">
    <location>
        <position position="1"/>
    </location>
</feature>
<proteinExistence type="predicted"/>
<gene>
    <name evidence="2" type="ORF">EI555_005351</name>
</gene>
<evidence type="ECO:0000313" key="2">
    <source>
        <dbReference type="EMBL" id="TKC38325.1"/>
    </source>
</evidence>
<comment type="caution">
    <text evidence="2">The sequence shown here is derived from an EMBL/GenBank/DDBJ whole genome shotgun (WGS) entry which is preliminary data.</text>
</comment>
<feature type="compositionally biased region" description="Low complexity" evidence="1">
    <location>
        <begin position="41"/>
        <end position="64"/>
    </location>
</feature>
<dbReference type="Proteomes" id="UP000308365">
    <property type="component" value="Unassembled WGS sequence"/>
</dbReference>
<name>A0A4U1EP89_MONMO</name>
<reference evidence="3" key="1">
    <citation type="journal article" date="2019" name="IScience">
        <title>Narwhal Genome Reveals Long-Term Low Genetic Diversity despite Current Large Abundance Size.</title>
        <authorList>
            <person name="Westbury M.V."/>
            <person name="Petersen B."/>
            <person name="Garde E."/>
            <person name="Heide-Jorgensen M.P."/>
            <person name="Lorenzen E.D."/>
        </authorList>
    </citation>
    <scope>NUCLEOTIDE SEQUENCE [LARGE SCALE GENOMIC DNA]</scope>
</reference>
<feature type="non-terminal residue" evidence="2">
    <location>
        <position position="103"/>
    </location>
</feature>
<protein>
    <submittedName>
        <fullName evidence="2">Uncharacterized protein</fullName>
    </submittedName>
</protein>
<evidence type="ECO:0000313" key="3">
    <source>
        <dbReference type="Proteomes" id="UP000308365"/>
    </source>
</evidence>
<dbReference type="AlphaFoldDB" id="A0A4U1EP89"/>
<accession>A0A4U1EP89</accession>
<organism evidence="2 3">
    <name type="scientific">Monodon monoceros</name>
    <name type="common">Narwhal</name>
    <name type="synonym">Ceratodon monodon</name>
    <dbReference type="NCBI Taxonomy" id="40151"/>
    <lineage>
        <taxon>Eukaryota</taxon>
        <taxon>Metazoa</taxon>
        <taxon>Chordata</taxon>
        <taxon>Craniata</taxon>
        <taxon>Vertebrata</taxon>
        <taxon>Euteleostomi</taxon>
        <taxon>Mammalia</taxon>
        <taxon>Eutheria</taxon>
        <taxon>Laurasiatheria</taxon>
        <taxon>Artiodactyla</taxon>
        <taxon>Whippomorpha</taxon>
        <taxon>Cetacea</taxon>
        <taxon>Odontoceti</taxon>
        <taxon>Monodontidae</taxon>
        <taxon>Monodon</taxon>
    </lineage>
</organism>
<dbReference type="EMBL" id="RWIC01001010">
    <property type="protein sequence ID" value="TKC38325.1"/>
    <property type="molecule type" value="Genomic_DNA"/>
</dbReference>
<feature type="compositionally biased region" description="Basic and acidic residues" evidence="1">
    <location>
        <begin position="82"/>
        <end position="96"/>
    </location>
</feature>